<dbReference type="SUPFAM" id="SSF50156">
    <property type="entry name" value="PDZ domain-like"/>
    <property type="match status" value="1"/>
</dbReference>
<dbReference type="Pfam" id="PF13180">
    <property type="entry name" value="PDZ_2"/>
    <property type="match status" value="1"/>
</dbReference>
<evidence type="ECO:0000259" key="7">
    <source>
        <dbReference type="SMART" id="SM00228"/>
    </source>
</evidence>
<comment type="similarity">
    <text evidence="1">Belongs to the peptidase S1C family.</text>
</comment>
<evidence type="ECO:0000256" key="4">
    <source>
        <dbReference type="ARBA" id="ARBA00022825"/>
    </source>
</evidence>
<dbReference type="InterPro" id="IPR036034">
    <property type="entry name" value="PDZ_sf"/>
</dbReference>
<reference evidence="8 9" key="1">
    <citation type="submission" date="2020-05" db="EMBL/GenBank/DDBJ databases">
        <title>Genome Sequencing of Type Strains.</title>
        <authorList>
            <person name="Lemaire J.F."/>
            <person name="Inderbitzin P."/>
            <person name="Gregorio O.A."/>
            <person name="Collins S.B."/>
            <person name="Wespe N."/>
            <person name="Knight-Connoni V."/>
        </authorList>
    </citation>
    <scope>NUCLEOTIDE SEQUENCE [LARGE SCALE GENOMIC DNA]</scope>
    <source>
        <strain evidence="8 9">DSM 19942</strain>
    </source>
</reference>
<evidence type="ECO:0000256" key="2">
    <source>
        <dbReference type="ARBA" id="ARBA00022670"/>
    </source>
</evidence>
<feature type="compositionally biased region" description="Low complexity" evidence="5">
    <location>
        <begin position="164"/>
        <end position="184"/>
    </location>
</feature>
<dbReference type="RefSeq" id="WP_099854834.1">
    <property type="nucleotide sequence ID" value="NZ_CBCRYD010000005.1"/>
</dbReference>
<dbReference type="InterPro" id="IPR001478">
    <property type="entry name" value="PDZ"/>
</dbReference>
<comment type="caution">
    <text evidence="8">The sequence shown here is derived from an EMBL/GenBank/DDBJ whole genome shotgun (WGS) entry which is preliminary data.</text>
</comment>
<dbReference type="Pfam" id="PF13365">
    <property type="entry name" value="Trypsin_2"/>
    <property type="match status" value="1"/>
</dbReference>
<evidence type="ECO:0000256" key="5">
    <source>
        <dbReference type="SAM" id="MobiDB-lite"/>
    </source>
</evidence>
<dbReference type="SMART" id="SM00228">
    <property type="entry name" value="PDZ"/>
    <property type="match status" value="1"/>
</dbReference>
<feature type="domain" description="PDZ" evidence="7">
    <location>
        <begin position="455"/>
        <end position="537"/>
    </location>
</feature>
<keyword evidence="4" id="KW-0720">Serine protease</keyword>
<dbReference type="PANTHER" id="PTHR22939:SF129">
    <property type="entry name" value="SERINE PROTEASE HTRA2, MITOCHONDRIAL"/>
    <property type="match status" value="1"/>
</dbReference>
<dbReference type="InterPro" id="IPR043504">
    <property type="entry name" value="Peptidase_S1_PA_chymotrypsin"/>
</dbReference>
<feature type="compositionally biased region" description="Polar residues" evidence="5">
    <location>
        <begin position="77"/>
        <end position="93"/>
    </location>
</feature>
<keyword evidence="6" id="KW-0472">Membrane</keyword>
<feature type="region of interest" description="Disordered" evidence="5">
    <location>
        <begin position="160"/>
        <end position="202"/>
    </location>
</feature>
<dbReference type="Proteomes" id="UP000577724">
    <property type="component" value="Unassembled WGS sequence"/>
</dbReference>
<accession>A0ABX2MXI5</accession>
<feature type="compositionally biased region" description="Basic and acidic residues" evidence="5">
    <location>
        <begin position="48"/>
        <end position="70"/>
    </location>
</feature>
<evidence type="ECO:0000256" key="1">
    <source>
        <dbReference type="ARBA" id="ARBA00010541"/>
    </source>
</evidence>
<dbReference type="GeneID" id="97135455"/>
<feature type="compositionally biased region" description="Low complexity" evidence="5">
    <location>
        <begin position="25"/>
        <end position="38"/>
    </location>
</feature>
<protein>
    <submittedName>
        <fullName evidence="8">Trypsin-like serine protease</fullName>
    </submittedName>
</protein>
<keyword evidence="2" id="KW-0645">Protease</keyword>
<evidence type="ECO:0000313" key="8">
    <source>
        <dbReference type="EMBL" id="NUU58755.1"/>
    </source>
</evidence>
<evidence type="ECO:0000256" key="6">
    <source>
        <dbReference type="SAM" id="Phobius"/>
    </source>
</evidence>
<dbReference type="Gene3D" id="2.40.10.10">
    <property type="entry name" value="Trypsin-like serine proteases"/>
    <property type="match status" value="2"/>
</dbReference>
<keyword evidence="9" id="KW-1185">Reference proteome</keyword>
<sequence length="566" mass="60716">MDERNYRANRQDEENETKQAENRNSSGTDDSSYYYSYGPFQSVNQEDTASHNGEHNLREEGNVEITRPDPVKPVPTYYSNYSNESSDQANTSSRGGGGNGSGGNGGDQGNGGKNNGNWNYNNRRPRSSVRSLLFSFIAGMLVITVLMYTADRTNMFTPQEALTSAENESSSQSSSPTNSGSSNNVTASLLPTGKEDVSSVVTSTSPAVVKIETLAKQSSRSSSQGGSTMSDPLYQYFFGNGSNGGTDSYQGQNQQQQQQSSNQLVPLGIGSGFIFDKEGYILTNQHVVQGADVIQVTLENNSKPYEAKLLGSSFDLDLAVLKIEKNSGDDAFPVAPLGDSNSTQVGEWLVAIGNPEGFEHTVTAGVLSAKERTISIPDEETGKTREYSHLLQTDASINPGNSGGPLLNLNGEVIGMNVAVSADAQGIGFAIPSSVISDAVKYLKENKEVPKEPVPFIGASLMALTPEVAKQMGTDITEGSVVASTIYQSPAYQADLRAYDIITGANGTAYSTSQDLIDFIKKQEIGSEVTLNVVRDGKKMDVKLKIGNKNDYDTTQTTDQQQQQQP</sequence>
<evidence type="ECO:0000256" key="3">
    <source>
        <dbReference type="ARBA" id="ARBA00022801"/>
    </source>
</evidence>
<keyword evidence="6" id="KW-1133">Transmembrane helix</keyword>
<dbReference type="Gene3D" id="2.30.42.10">
    <property type="match status" value="1"/>
</dbReference>
<evidence type="ECO:0000313" key="9">
    <source>
        <dbReference type="Proteomes" id="UP000577724"/>
    </source>
</evidence>
<feature type="compositionally biased region" description="Gly residues" evidence="5">
    <location>
        <begin position="94"/>
        <end position="114"/>
    </location>
</feature>
<name>A0ABX2MXI5_9BACL</name>
<keyword evidence="6" id="KW-0812">Transmembrane</keyword>
<dbReference type="InterPro" id="IPR009003">
    <property type="entry name" value="Peptidase_S1_PA"/>
</dbReference>
<dbReference type="EMBL" id="JABMCC010000121">
    <property type="protein sequence ID" value="NUU58755.1"/>
    <property type="molecule type" value="Genomic_DNA"/>
</dbReference>
<feature type="transmembrane region" description="Helical" evidence="6">
    <location>
        <begin position="132"/>
        <end position="150"/>
    </location>
</feature>
<dbReference type="InterPro" id="IPR001940">
    <property type="entry name" value="Peptidase_S1C"/>
</dbReference>
<proteinExistence type="inferred from homology"/>
<dbReference type="SUPFAM" id="SSF50494">
    <property type="entry name" value="Trypsin-like serine proteases"/>
    <property type="match status" value="1"/>
</dbReference>
<gene>
    <name evidence="8" type="ORF">HP548_32235</name>
</gene>
<feature type="region of interest" description="Disordered" evidence="5">
    <location>
        <begin position="1"/>
        <end position="122"/>
    </location>
</feature>
<organism evidence="8 9">
    <name type="scientific">Paenibacillus taichungensis</name>
    <dbReference type="NCBI Taxonomy" id="484184"/>
    <lineage>
        <taxon>Bacteria</taxon>
        <taxon>Bacillati</taxon>
        <taxon>Bacillota</taxon>
        <taxon>Bacilli</taxon>
        <taxon>Bacillales</taxon>
        <taxon>Paenibacillaceae</taxon>
        <taxon>Paenibacillus</taxon>
    </lineage>
</organism>
<dbReference type="PRINTS" id="PR00834">
    <property type="entry name" value="PROTEASES2C"/>
</dbReference>
<dbReference type="PANTHER" id="PTHR22939">
    <property type="entry name" value="SERINE PROTEASE FAMILY S1C HTRA-RELATED"/>
    <property type="match status" value="1"/>
</dbReference>
<feature type="compositionally biased region" description="Basic and acidic residues" evidence="5">
    <location>
        <begin position="1"/>
        <end position="21"/>
    </location>
</feature>
<keyword evidence="3" id="KW-0378">Hydrolase</keyword>